<comment type="subcellular location">
    <subcellularLocation>
        <location evidence="1">Membrane</location>
        <topology evidence="1">Multi-pass membrane protein</topology>
    </subcellularLocation>
</comment>
<dbReference type="SUPFAM" id="SSF161084">
    <property type="entry name" value="MAPEG domain-like"/>
    <property type="match status" value="1"/>
</dbReference>
<evidence type="ECO:0000256" key="5">
    <source>
        <dbReference type="SAM" id="Phobius"/>
    </source>
</evidence>
<dbReference type="PANTHER" id="PTHR10250:SF26">
    <property type="entry name" value="GLUTATHIONE S-TRANSFERASE 3, MITOCHONDRIAL"/>
    <property type="match status" value="1"/>
</dbReference>
<comment type="caution">
    <text evidence="6">The sequence shown here is derived from an EMBL/GenBank/DDBJ whole genome shotgun (WGS) entry which is preliminary data.</text>
</comment>
<dbReference type="GO" id="GO:0004602">
    <property type="term" value="F:glutathione peroxidase activity"/>
    <property type="evidence" value="ECO:0007669"/>
    <property type="project" value="TreeGrafter"/>
</dbReference>
<dbReference type="InterPro" id="IPR023352">
    <property type="entry name" value="MAPEG-like_dom_sf"/>
</dbReference>
<organism evidence="6 7">
    <name type="scientific">Modicella reniformis</name>
    <dbReference type="NCBI Taxonomy" id="1440133"/>
    <lineage>
        <taxon>Eukaryota</taxon>
        <taxon>Fungi</taxon>
        <taxon>Fungi incertae sedis</taxon>
        <taxon>Mucoromycota</taxon>
        <taxon>Mortierellomycotina</taxon>
        <taxon>Mortierellomycetes</taxon>
        <taxon>Mortierellales</taxon>
        <taxon>Mortierellaceae</taxon>
        <taxon>Modicella</taxon>
    </lineage>
</organism>
<evidence type="ECO:0000313" key="6">
    <source>
        <dbReference type="EMBL" id="KAG0007037.1"/>
    </source>
</evidence>
<protein>
    <submittedName>
        <fullName evidence="6">Microsomal glutathione S-transferase 3</fullName>
    </submittedName>
</protein>
<dbReference type="PANTHER" id="PTHR10250">
    <property type="entry name" value="MICROSOMAL GLUTATHIONE S-TRANSFERASE"/>
    <property type="match status" value="1"/>
</dbReference>
<dbReference type="Gene3D" id="1.20.120.550">
    <property type="entry name" value="Membrane associated eicosanoid/glutathione metabolism-like domain"/>
    <property type="match status" value="1"/>
</dbReference>
<evidence type="ECO:0000256" key="3">
    <source>
        <dbReference type="ARBA" id="ARBA00022989"/>
    </source>
</evidence>
<keyword evidence="7" id="KW-1185">Reference proteome</keyword>
<keyword evidence="3 5" id="KW-1133">Transmembrane helix</keyword>
<evidence type="ECO:0000256" key="4">
    <source>
        <dbReference type="ARBA" id="ARBA00023136"/>
    </source>
</evidence>
<dbReference type="GO" id="GO:0016020">
    <property type="term" value="C:membrane"/>
    <property type="evidence" value="ECO:0007669"/>
    <property type="project" value="UniProtKB-SubCell"/>
</dbReference>
<dbReference type="EMBL" id="JAAAHW010000021">
    <property type="protein sequence ID" value="KAG0007037.1"/>
    <property type="molecule type" value="Genomic_DNA"/>
</dbReference>
<accession>A0A9P6MMF6</accession>
<dbReference type="OrthoDB" id="410651at2759"/>
<dbReference type="GO" id="GO:0005783">
    <property type="term" value="C:endoplasmic reticulum"/>
    <property type="evidence" value="ECO:0007669"/>
    <property type="project" value="TreeGrafter"/>
</dbReference>
<dbReference type="GO" id="GO:0004364">
    <property type="term" value="F:glutathione transferase activity"/>
    <property type="evidence" value="ECO:0007669"/>
    <property type="project" value="TreeGrafter"/>
</dbReference>
<dbReference type="Pfam" id="PF01124">
    <property type="entry name" value="MAPEG"/>
    <property type="match status" value="1"/>
</dbReference>
<sequence length="148" mass="16398">MTTIVLAPEYGYTAAVALLSIAFVAFLGGRVHKYREFAQVPLPFPYADASECKDDHKKYIFNCYQRVHQNTLEGFAAYLLTLMFAGLQYPITSAAFGGVWFVGRILYYIGYTTGDPTKRHYGTFGHVGEFGLLGLSAKVAFDLITSQA</sequence>
<gene>
    <name evidence="6" type="primary">MGST3</name>
    <name evidence="6" type="ORF">BGZ65_011771</name>
</gene>
<keyword evidence="2 5" id="KW-0812">Transmembrane</keyword>
<dbReference type="InterPro" id="IPR050997">
    <property type="entry name" value="MAPEG"/>
</dbReference>
<feature type="transmembrane region" description="Helical" evidence="5">
    <location>
        <begin position="12"/>
        <end position="29"/>
    </location>
</feature>
<dbReference type="AlphaFoldDB" id="A0A9P6MMF6"/>
<dbReference type="InterPro" id="IPR001129">
    <property type="entry name" value="Membr-assoc_MAPEG"/>
</dbReference>
<keyword evidence="4 5" id="KW-0472">Membrane</keyword>
<evidence type="ECO:0000256" key="2">
    <source>
        <dbReference type="ARBA" id="ARBA00022692"/>
    </source>
</evidence>
<evidence type="ECO:0000256" key="1">
    <source>
        <dbReference type="ARBA" id="ARBA00004141"/>
    </source>
</evidence>
<name>A0A9P6MMF6_9FUNG</name>
<dbReference type="Proteomes" id="UP000749646">
    <property type="component" value="Unassembled WGS sequence"/>
</dbReference>
<evidence type="ECO:0000313" key="7">
    <source>
        <dbReference type="Proteomes" id="UP000749646"/>
    </source>
</evidence>
<dbReference type="GO" id="GO:0005635">
    <property type="term" value="C:nuclear envelope"/>
    <property type="evidence" value="ECO:0007669"/>
    <property type="project" value="TreeGrafter"/>
</dbReference>
<reference evidence="6" key="1">
    <citation type="journal article" date="2020" name="Fungal Divers.">
        <title>Resolving the Mortierellaceae phylogeny through synthesis of multi-gene phylogenetics and phylogenomics.</title>
        <authorList>
            <person name="Vandepol N."/>
            <person name="Liber J."/>
            <person name="Desiro A."/>
            <person name="Na H."/>
            <person name="Kennedy M."/>
            <person name="Barry K."/>
            <person name="Grigoriev I.V."/>
            <person name="Miller A.N."/>
            <person name="O'Donnell K."/>
            <person name="Stajich J.E."/>
            <person name="Bonito G."/>
        </authorList>
    </citation>
    <scope>NUCLEOTIDE SEQUENCE</scope>
    <source>
        <strain evidence="6">MES-2147</strain>
    </source>
</reference>
<proteinExistence type="predicted"/>